<protein>
    <submittedName>
        <fullName evidence="2">Uncharacterized protein</fullName>
    </submittedName>
</protein>
<dbReference type="EMBL" id="BMAW01005490">
    <property type="protein sequence ID" value="GFS94439.1"/>
    <property type="molecule type" value="Genomic_DNA"/>
</dbReference>
<comment type="caution">
    <text evidence="2">The sequence shown here is derived from an EMBL/GenBank/DDBJ whole genome shotgun (WGS) entry which is preliminary data.</text>
</comment>
<reference evidence="2" key="1">
    <citation type="submission" date="2020-08" db="EMBL/GenBank/DDBJ databases">
        <title>Multicomponent nature underlies the extraordinary mechanical properties of spider dragline silk.</title>
        <authorList>
            <person name="Kono N."/>
            <person name="Nakamura H."/>
            <person name="Mori M."/>
            <person name="Yoshida Y."/>
            <person name="Ohtoshi R."/>
            <person name="Malay A.D."/>
            <person name="Moran D.A.P."/>
            <person name="Tomita M."/>
            <person name="Numata K."/>
            <person name="Arakawa K."/>
        </authorList>
    </citation>
    <scope>NUCLEOTIDE SEQUENCE</scope>
</reference>
<evidence type="ECO:0000256" key="1">
    <source>
        <dbReference type="SAM" id="MobiDB-lite"/>
    </source>
</evidence>
<dbReference type="AlphaFoldDB" id="A0A8X6N559"/>
<name>A0A8X6N559_NEPPI</name>
<feature type="compositionally biased region" description="Low complexity" evidence="1">
    <location>
        <begin position="167"/>
        <end position="179"/>
    </location>
</feature>
<evidence type="ECO:0000313" key="3">
    <source>
        <dbReference type="Proteomes" id="UP000887013"/>
    </source>
</evidence>
<keyword evidence="3" id="KW-1185">Reference proteome</keyword>
<proteinExistence type="predicted"/>
<gene>
    <name evidence="2" type="ORF">NPIL_51871</name>
</gene>
<sequence>MSQETFQSSSFSNLGQLGNEDISLQMGHLNYYGSESNQNALFDKEQTSTFPNDRESMSNETSTHFKQRECSVYNLGVISSEINESSMEQSNSLIYYPETFSNESISRYQQQSTIPLIYQGSISNENFTDITEQQMSVYDPVRTTGDRDLYGLEESKSYMSYSGQMYSENNSSSEQQSSSFFHAKSLKSS</sequence>
<accession>A0A8X6N559</accession>
<evidence type="ECO:0000313" key="2">
    <source>
        <dbReference type="EMBL" id="GFS94439.1"/>
    </source>
</evidence>
<feature type="region of interest" description="Disordered" evidence="1">
    <location>
        <begin position="163"/>
        <end position="189"/>
    </location>
</feature>
<organism evidence="2 3">
    <name type="scientific">Nephila pilipes</name>
    <name type="common">Giant wood spider</name>
    <name type="synonym">Nephila maculata</name>
    <dbReference type="NCBI Taxonomy" id="299642"/>
    <lineage>
        <taxon>Eukaryota</taxon>
        <taxon>Metazoa</taxon>
        <taxon>Ecdysozoa</taxon>
        <taxon>Arthropoda</taxon>
        <taxon>Chelicerata</taxon>
        <taxon>Arachnida</taxon>
        <taxon>Araneae</taxon>
        <taxon>Araneomorphae</taxon>
        <taxon>Entelegynae</taxon>
        <taxon>Araneoidea</taxon>
        <taxon>Nephilidae</taxon>
        <taxon>Nephila</taxon>
    </lineage>
</organism>
<dbReference type="Proteomes" id="UP000887013">
    <property type="component" value="Unassembled WGS sequence"/>
</dbReference>